<dbReference type="EMBL" id="AP018174">
    <property type="protein sequence ID" value="BAY16975.1"/>
    <property type="molecule type" value="Genomic_DNA"/>
</dbReference>
<keyword evidence="2" id="KW-1185">Reference proteome</keyword>
<accession>A0A1Z4GHM7</accession>
<gene>
    <name evidence="1" type="ORF">NIES21_28090</name>
</gene>
<name>A0A1Z4GHM7_9CYAN</name>
<evidence type="ECO:0000313" key="1">
    <source>
        <dbReference type="EMBL" id="BAY16975.1"/>
    </source>
</evidence>
<evidence type="ECO:0000313" key="2">
    <source>
        <dbReference type="Proteomes" id="UP000218287"/>
    </source>
</evidence>
<dbReference type="OrthoDB" id="516747at2"/>
<reference evidence="1 2" key="1">
    <citation type="submission" date="2017-06" db="EMBL/GenBank/DDBJ databases">
        <title>Genome sequencing of cyanobaciteial culture collection at National Institute for Environmental Studies (NIES).</title>
        <authorList>
            <person name="Hirose Y."/>
            <person name="Shimura Y."/>
            <person name="Fujisawa T."/>
            <person name="Nakamura Y."/>
            <person name="Kawachi M."/>
        </authorList>
    </citation>
    <scope>NUCLEOTIDE SEQUENCE [LARGE SCALE GENOMIC DNA]</scope>
    <source>
        <strain evidence="1 2">NIES-21</strain>
    </source>
</reference>
<dbReference type="AlphaFoldDB" id="A0A1Z4GHM7"/>
<sequence length="115" mass="14210">MNNLVKIKAGLLFVILTTNLGIYFPVQADTNRKIGQNQQYIKKPTTSQELWQRFRQRQDEIRLQQQHRIEQFRIENQLRPQQFEPLVIDRLRQQQRQELETFRLQQKLRNPYERY</sequence>
<dbReference type="Proteomes" id="UP000218287">
    <property type="component" value="Chromosome"/>
</dbReference>
<organism evidence="1 2">
    <name type="scientific">Anabaenopsis circularis NIES-21</name>
    <dbReference type="NCBI Taxonomy" id="1085406"/>
    <lineage>
        <taxon>Bacteria</taxon>
        <taxon>Bacillati</taxon>
        <taxon>Cyanobacteriota</taxon>
        <taxon>Cyanophyceae</taxon>
        <taxon>Nostocales</taxon>
        <taxon>Nodulariaceae</taxon>
        <taxon>Anabaenopsis</taxon>
    </lineage>
</organism>
<protein>
    <submittedName>
        <fullName evidence="1">Uncharacterized protein</fullName>
    </submittedName>
</protein>
<proteinExistence type="predicted"/>